<protein>
    <submittedName>
        <fullName evidence="1">Uncharacterized protein</fullName>
    </submittedName>
</protein>
<comment type="caution">
    <text evidence="1">The sequence shown here is derived from an EMBL/GenBank/DDBJ whole genome shotgun (WGS) entry which is preliminary data.</text>
</comment>
<evidence type="ECO:0000313" key="2">
    <source>
        <dbReference type="Proteomes" id="UP001174839"/>
    </source>
</evidence>
<name>A0ABT7WAV6_9FLAO</name>
<reference evidence="1" key="1">
    <citation type="submission" date="2023-06" db="EMBL/GenBank/DDBJ databases">
        <title>Robiginitalea aurantiacus sp. nov. and Algoriphagus sediminis sp. nov., isolated from coastal sediment.</title>
        <authorList>
            <person name="Zhou Z.Y."/>
            <person name="An J."/>
            <person name="Jia Y.W."/>
            <person name="Du Z.J."/>
        </authorList>
    </citation>
    <scope>NUCLEOTIDE SEQUENCE</scope>
    <source>
        <strain evidence="1">M39</strain>
    </source>
</reference>
<accession>A0ABT7WAV6</accession>
<gene>
    <name evidence="1" type="ORF">QU605_01080</name>
</gene>
<dbReference type="RefSeq" id="WP_289723409.1">
    <property type="nucleotide sequence ID" value="NZ_JAUDUY010000001.1"/>
</dbReference>
<proteinExistence type="predicted"/>
<sequence>MKNRIILLIALIFSGGIMFAQEAISGQIADWSNGNGDVIGGLRAPVILGSVASDGTFAIPLNADYLSVVKKQLEASKKESSSDFSTSLIKLDRAFGCSSENMEFTDTDQPVSALSTLGMFALGDMEQERLFGYLIAASSDEFAKSIKNIMSNEFKTGYFVDWYYVAKPASIKGSCTFESYAINQEEMYSNTQEYDLEFRAGWNIIKYEIEAVFEDRDGKTYPSRERYTVLDELPRDMKYVFLPHER</sequence>
<organism evidence="1 2">
    <name type="scientific">Robiginitalea aurantiaca</name>
    <dbReference type="NCBI Taxonomy" id="3056915"/>
    <lineage>
        <taxon>Bacteria</taxon>
        <taxon>Pseudomonadati</taxon>
        <taxon>Bacteroidota</taxon>
        <taxon>Flavobacteriia</taxon>
        <taxon>Flavobacteriales</taxon>
        <taxon>Flavobacteriaceae</taxon>
        <taxon>Robiginitalea</taxon>
    </lineage>
</organism>
<evidence type="ECO:0000313" key="1">
    <source>
        <dbReference type="EMBL" id="MDM9630044.1"/>
    </source>
</evidence>
<dbReference type="Proteomes" id="UP001174839">
    <property type="component" value="Unassembled WGS sequence"/>
</dbReference>
<dbReference type="EMBL" id="JAUDUY010000001">
    <property type="protein sequence ID" value="MDM9630044.1"/>
    <property type="molecule type" value="Genomic_DNA"/>
</dbReference>
<keyword evidence="2" id="KW-1185">Reference proteome</keyword>